<keyword evidence="3" id="KW-0274">FAD</keyword>
<reference evidence="6" key="1">
    <citation type="submission" date="2021-10" db="EMBL/GenBank/DDBJ databases">
        <title>Marinomonas pontica sp. nov., isolated from the Black Sea.</title>
        <authorList>
            <person name="Zhao L.-H."/>
            <person name="Xue J.-H."/>
        </authorList>
    </citation>
    <scope>NUCLEOTIDE SEQUENCE</scope>
    <source>
        <strain evidence="6">E8</strain>
    </source>
</reference>
<dbReference type="SUPFAM" id="SSF51905">
    <property type="entry name" value="FAD/NAD(P)-binding domain"/>
    <property type="match status" value="1"/>
</dbReference>
<evidence type="ECO:0000313" key="7">
    <source>
        <dbReference type="Proteomes" id="UP001139095"/>
    </source>
</evidence>
<proteinExistence type="inferred from homology"/>
<dbReference type="GO" id="GO:0005737">
    <property type="term" value="C:cytoplasm"/>
    <property type="evidence" value="ECO:0007669"/>
    <property type="project" value="TreeGrafter"/>
</dbReference>
<dbReference type="Gene3D" id="3.50.50.100">
    <property type="match status" value="1"/>
</dbReference>
<evidence type="ECO:0000256" key="1">
    <source>
        <dbReference type="ARBA" id="ARBA00006442"/>
    </source>
</evidence>
<evidence type="ECO:0000256" key="2">
    <source>
        <dbReference type="ARBA" id="ARBA00022630"/>
    </source>
</evidence>
<dbReference type="GO" id="GO:0004174">
    <property type="term" value="F:electron-transferring-flavoprotein dehydrogenase activity"/>
    <property type="evidence" value="ECO:0007669"/>
    <property type="project" value="TreeGrafter"/>
</dbReference>
<sequence length="348" mass="37925">MMKKDSKVLIIGGGFAGARVAQDLAKAGFNHVTLVDKKDYFEVTYAALRTLAQPELGLRSRLPYAKFIQGHFHQGEVATLAPNHAELTDGSRLEFDVAVIASGSSYASLPLAKSQQAMQLSEREIELIDANQTLVQANNVLIIGGGIVGVELAGEIADHHPDKKVTLVHGGARLVPELSEKAAKVADKQLRKLGVHLIYNKRLTDQDPLLDQANLVYTCAGVTPNTDIMSQHFGHTLDDQSRLKVDGHFRVEGTQHLFALGDCANVPEGKLGYLADQQANALAKTLIALSDSKSPKAYKPNPMMALVPVGQQQGLVQLPFMVTTMNLMVNMKQKDMFILKSYKNLRAH</sequence>
<comment type="similarity">
    <text evidence="1">Belongs to the FAD-dependent oxidoreductase family.</text>
</comment>
<keyword evidence="2" id="KW-0285">Flavoprotein</keyword>
<dbReference type="PANTHER" id="PTHR43735:SF3">
    <property type="entry name" value="FERROPTOSIS SUPPRESSOR PROTEIN 1"/>
    <property type="match status" value="1"/>
</dbReference>
<dbReference type="InterPro" id="IPR036188">
    <property type="entry name" value="FAD/NAD-bd_sf"/>
</dbReference>
<comment type="caution">
    <text evidence="6">The sequence shown here is derived from an EMBL/GenBank/DDBJ whole genome shotgun (WGS) entry which is preliminary data.</text>
</comment>
<dbReference type="GO" id="GO:0050660">
    <property type="term" value="F:flavin adenine dinucleotide binding"/>
    <property type="evidence" value="ECO:0007669"/>
    <property type="project" value="TreeGrafter"/>
</dbReference>
<keyword evidence="4" id="KW-0560">Oxidoreductase</keyword>
<evidence type="ECO:0000256" key="3">
    <source>
        <dbReference type="ARBA" id="ARBA00022827"/>
    </source>
</evidence>
<name>A0A9X1LE31_9GAMM</name>
<dbReference type="Pfam" id="PF07992">
    <property type="entry name" value="Pyr_redox_2"/>
    <property type="match status" value="1"/>
</dbReference>
<dbReference type="PANTHER" id="PTHR43735">
    <property type="entry name" value="APOPTOSIS-INDUCING FACTOR 1"/>
    <property type="match status" value="1"/>
</dbReference>
<evidence type="ECO:0000256" key="4">
    <source>
        <dbReference type="ARBA" id="ARBA00023002"/>
    </source>
</evidence>
<dbReference type="InterPro" id="IPR023753">
    <property type="entry name" value="FAD/NAD-binding_dom"/>
</dbReference>
<feature type="domain" description="FAD/NAD(P)-binding" evidence="5">
    <location>
        <begin position="7"/>
        <end position="268"/>
    </location>
</feature>
<accession>A0A9X1LE31</accession>
<dbReference type="PRINTS" id="PR00469">
    <property type="entry name" value="PNDRDTASEII"/>
</dbReference>
<keyword evidence="7" id="KW-1185">Reference proteome</keyword>
<gene>
    <name evidence="6" type="ORF">LG368_00795</name>
</gene>
<protein>
    <submittedName>
        <fullName evidence="6">FAD-dependent oxidoreductase</fullName>
    </submittedName>
</protein>
<dbReference type="RefSeq" id="WP_226752831.1">
    <property type="nucleotide sequence ID" value="NZ_JAJATW010000001.1"/>
</dbReference>
<dbReference type="EMBL" id="JAJATW010000001">
    <property type="protein sequence ID" value="MCB5160450.1"/>
    <property type="molecule type" value="Genomic_DNA"/>
</dbReference>
<dbReference type="PRINTS" id="PR00368">
    <property type="entry name" value="FADPNR"/>
</dbReference>
<dbReference type="Proteomes" id="UP001139095">
    <property type="component" value="Unassembled WGS sequence"/>
</dbReference>
<organism evidence="6 7">
    <name type="scientific">Marinomonas algarum</name>
    <dbReference type="NCBI Taxonomy" id="2883105"/>
    <lineage>
        <taxon>Bacteria</taxon>
        <taxon>Pseudomonadati</taxon>
        <taxon>Pseudomonadota</taxon>
        <taxon>Gammaproteobacteria</taxon>
        <taxon>Oceanospirillales</taxon>
        <taxon>Oceanospirillaceae</taxon>
        <taxon>Marinomonas</taxon>
    </lineage>
</organism>
<evidence type="ECO:0000259" key="5">
    <source>
        <dbReference type="Pfam" id="PF07992"/>
    </source>
</evidence>
<evidence type="ECO:0000313" key="6">
    <source>
        <dbReference type="EMBL" id="MCB5160450.1"/>
    </source>
</evidence>
<dbReference type="AlphaFoldDB" id="A0A9X1LE31"/>